<evidence type="ECO:0000313" key="3">
    <source>
        <dbReference type="Proteomes" id="UP000799291"/>
    </source>
</evidence>
<organism evidence="2 3">
    <name type="scientific">Lentithecium fluviatile CBS 122367</name>
    <dbReference type="NCBI Taxonomy" id="1168545"/>
    <lineage>
        <taxon>Eukaryota</taxon>
        <taxon>Fungi</taxon>
        <taxon>Dikarya</taxon>
        <taxon>Ascomycota</taxon>
        <taxon>Pezizomycotina</taxon>
        <taxon>Dothideomycetes</taxon>
        <taxon>Pleosporomycetidae</taxon>
        <taxon>Pleosporales</taxon>
        <taxon>Massarineae</taxon>
        <taxon>Lentitheciaceae</taxon>
        <taxon>Lentithecium</taxon>
    </lineage>
</organism>
<dbReference type="EMBL" id="MU005579">
    <property type="protein sequence ID" value="KAF2685113.1"/>
    <property type="molecule type" value="Genomic_DNA"/>
</dbReference>
<keyword evidence="3" id="KW-1185">Reference proteome</keyword>
<dbReference type="Proteomes" id="UP000799291">
    <property type="component" value="Unassembled WGS sequence"/>
</dbReference>
<feature type="non-terminal residue" evidence="2">
    <location>
        <position position="1"/>
    </location>
</feature>
<proteinExistence type="predicted"/>
<reference evidence="2" key="1">
    <citation type="journal article" date="2020" name="Stud. Mycol.">
        <title>101 Dothideomycetes genomes: a test case for predicting lifestyles and emergence of pathogens.</title>
        <authorList>
            <person name="Haridas S."/>
            <person name="Albert R."/>
            <person name="Binder M."/>
            <person name="Bloem J."/>
            <person name="Labutti K."/>
            <person name="Salamov A."/>
            <person name="Andreopoulos B."/>
            <person name="Baker S."/>
            <person name="Barry K."/>
            <person name="Bills G."/>
            <person name="Bluhm B."/>
            <person name="Cannon C."/>
            <person name="Castanera R."/>
            <person name="Culley D."/>
            <person name="Daum C."/>
            <person name="Ezra D."/>
            <person name="Gonzalez J."/>
            <person name="Henrissat B."/>
            <person name="Kuo A."/>
            <person name="Liang C."/>
            <person name="Lipzen A."/>
            <person name="Lutzoni F."/>
            <person name="Magnuson J."/>
            <person name="Mondo S."/>
            <person name="Nolan M."/>
            <person name="Ohm R."/>
            <person name="Pangilinan J."/>
            <person name="Park H.-J."/>
            <person name="Ramirez L."/>
            <person name="Alfaro M."/>
            <person name="Sun H."/>
            <person name="Tritt A."/>
            <person name="Yoshinaga Y."/>
            <person name="Zwiers L.-H."/>
            <person name="Turgeon B."/>
            <person name="Goodwin S."/>
            <person name="Spatafora J."/>
            <person name="Crous P."/>
            <person name="Grigoriev I."/>
        </authorList>
    </citation>
    <scope>NUCLEOTIDE SEQUENCE</scope>
    <source>
        <strain evidence="2">CBS 122367</strain>
    </source>
</reference>
<dbReference type="AlphaFoldDB" id="A0A6G1J4I5"/>
<feature type="compositionally biased region" description="Basic and acidic residues" evidence="1">
    <location>
        <begin position="85"/>
        <end position="110"/>
    </location>
</feature>
<evidence type="ECO:0000256" key="1">
    <source>
        <dbReference type="SAM" id="MobiDB-lite"/>
    </source>
</evidence>
<feature type="region of interest" description="Disordered" evidence="1">
    <location>
        <begin position="1"/>
        <end position="49"/>
    </location>
</feature>
<gene>
    <name evidence="2" type="ORF">K458DRAFT_449952</name>
</gene>
<evidence type="ECO:0000313" key="2">
    <source>
        <dbReference type="EMBL" id="KAF2685113.1"/>
    </source>
</evidence>
<feature type="region of interest" description="Disordered" evidence="1">
    <location>
        <begin position="85"/>
        <end position="111"/>
    </location>
</feature>
<sequence length="255" mass="28651">HALGTAQNVHLPHPSNPPRSEDLPPPHSHAHSHSRIPPSTHQPASNMHTDHAHPLVHQKSLSTAHASANHNQPSPRHHLLVRHVDGQRHRRHDGASHDRRTHSDERRGREQCVAVARRAGPGAGLRGSFWWRGERKRKRKRKRAGGREGQWVYEYGYGVLREGYIAGMGWDVSEVGDRWEDGMPRGVGWERMEKWVGGREIARCGGTAGLNMKRGLYSMAMGWGGMGWDKTGVLFCMYAALLLLDQQPSPQILLL</sequence>
<protein>
    <submittedName>
        <fullName evidence="2">Uncharacterized protein</fullName>
    </submittedName>
</protein>
<accession>A0A6G1J4I5</accession>
<name>A0A6G1J4I5_9PLEO</name>